<comment type="caution">
    <text evidence="1">The sequence shown here is derived from an EMBL/GenBank/DDBJ whole genome shotgun (WGS) entry which is preliminary data.</text>
</comment>
<dbReference type="AlphaFoldDB" id="A0A834X0A1"/>
<evidence type="ECO:0000313" key="2">
    <source>
        <dbReference type="Proteomes" id="UP000634136"/>
    </source>
</evidence>
<dbReference type="EMBL" id="JAAIUW010000004">
    <property type="protein sequence ID" value="KAF7836105.1"/>
    <property type="molecule type" value="Genomic_DNA"/>
</dbReference>
<reference evidence="1" key="1">
    <citation type="submission" date="2020-09" db="EMBL/GenBank/DDBJ databases">
        <title>Genome-Enabled Discovery of Anthraquinone Biosynthesis in Senna tora.</title>
        <authorList>
            <person name="Kang S.-H."/>
            <person name="Pandey R.P."/>
            <person name="Lee C.-M."/>
            <person name="Sim J.-S."/>
            <person name="Jeong J.-T."/>
            <person name="Choi B.-S."/>
            <person name="Jung M."/>
            <person name="Ginzburg D."/>
            <person name="Zhao K."/>
            <person name="Won S.Y."/>
            <person name="Oh T.-J."/>
            <person name="Yu Y."/>
            <person name="Kim N.-H."/>
            <person name="Lee O.R."/>
            <person name="Lee T.-H."/>
            <person name="Bashyal P."/>
            <person name="Kim T.-S."/>
            <person name="Lee W.-H."/>
            <person name="Kawkins C."/>
            <person name="Kim C.-K."/>
            <person name="Kim J.S."/>
            <person name="Ahn B.O."/>
            <person name="Rhee S.Y."/>
            <person name="Sohng J.K."/>
        </authorList>
    </citation>
    <scope>NUCLEOTIDE SEQUENCE</scope>
    <source>
        <tissue evidence="1">Leaf</tissue>
    </source>
</reference>
<evidence type="ECO:0000313" key="1">
    <source>
        <dbReference type="EMBL" id="KAF7836105.1"/>
    </source>
</evidence>
<proteinExistence type="predicted"/>
<sequence length="55" mass="6007">MLQNGHEGESRSDINDDESVLRVLCSLMKEYMENAYTVSIQGLVPGGDFANGVDT</sequence>
<protein>
    <submittedName>
        <fullName evidence="1">Uncharacterized protein</fullName>
    </submittedName>
</protein>
<gene>
    <name evidence="1" type="ORF">G2W53_010964</name>
</gene>
<organism evidence="1 2">
    <name type="scientific">Senna tora</name>
    <dbReference type="NCBI Taxonomy" id="362788"/>
    <lineage>
        <taxon>Eukaryota</taxon>
        <taxon>Viridiplantae</taxon>
        <taxon>Streptophyta</taxon>
        <taxon>Embryophyta</taxon>
        <taxon>Tracheophyta</taxon>
        <taxon>Spermatophyta</taxon>
        <taxon>Magnoliopsida</taxon>
        <taxon>eudicotyledons</taxon>
        <taxon>Gunneridae</taxon>
        <taxon>Pentapetalae</taxon>
        <taxon>rosids</taxon>
        <taxon>fabids</taxon>
        <taxon>Fabales</taxon>
        <taxon>Fabaceae</taxon>
        <taxon>Caesalpinioideae</taxon>
        <taxon>Cassia clade</taxon>
        <taxon>Senna</taxon>
    </lineage>
</organism>
<name>A0A834X0A1_9FABA</name>
<accession>A0A834X0A1</accession>
<keyword evidence="2" id="KW-1185">Reference proteome</keyword>
<dbReference type="Proteomes" id="UP000634136">
    <property type="component" value="Unassembled WGS sequence"/>
</dbReference>